<dbReference type="STRING" id="161355.PS9374_02716"/>
<dbReference type="Proteomes" id="UP000077701">
    <property type="component" value="Unassembled WGS sequence"/>
</dbReference>
<gene>
    <name evidence="1" type="ORF">PS9374_02716</name>
</gene>
<reference evidence="2" key="2">
    <citation type="submission" date="2016-04" db="EMBL/GenBank/DDBJ databases">
        <title>Planomonospora sphaerica JCM9374 whole genome shotgun sequence.</title>
        <authorList>
            <person name="Suzuki T."/>
            <person name="Dohra H."/>
            <person name="Kodani S."/>
        </authorList>
    </citation>
    <scope>NUCLEOTIDE SEQUENCE [LARGE SCALE GENOMIC DNA]</scope>
    <source>
        <strain evidence="2">JCM 9374</strain>
    </source>
</reference>
<reference evidence="1 2" key="1">
    <citation type="journal article" date="2016" name="Genome Announc.">
        <title>Draft Genome Sequence of Planomonospora sphaerica JCM9374, a Rare Actinomycete.</title>
        <authorList>
            <person name="Dohra H."/>
            <person name="Suzuki T."/>
            <person name="Inoue Y."/>
            <person name="Kodani S."/>
        </authorList>
    </citation>
    <scope>NUCLEOTIDE SEQUENCE [LARGE SCALE GENOMIC DNA]</scope>
    <source>
        <strain evidence="1 2">JCM 9374</strain>
    </source>
</reference>
<protein>
    <submittedName>
        <fullName evidence="1">Uncharacterized protein</fullName>
    </submittedName>
</protein>
<organism evidence="1 2">
    <name type="scientific">Planomonospora sphaerica</name>
    <dbReference type="NCBI Taxonomy" id="161355"/>
    <lineage>
        <taxon>Bacteria</taxon>
        <taxon>Bacillati</taxon>
        <taxon>Actinomycetota</taxon>
        <taxon>Actinomycetes</taxon>
        <taxon>Streptosporangiales</taxon>
        <taxon>Streptosporangiaceae</taxon>
        <taxon>Planomonospora</taxon>
    </lineage>
</organism>
<dbReference type="OrthoDB" id="3527386at2"/>
<comment type="caution">
    <text evidence="1">The sequence shown here is derived from an EMBL/GenBank/DDBJ whole genome shotgun (WGS) entry which is preliminary data.</text>
</comment>
<dbReference type="EMBL" id="BDCX01000006">
    <property type="protein sequence ID" value="GAT67063.1"/>
    <property type="molecule type" value="Genomic_DNA"/>
</dbReference>
<proteinExistence type="predicted"/>
<accession>A0A161MB24</accession>
<dbReference type="RefSeq" id="WP_068897177.1">
    <property type="nucleotide sequence ID" value="NZ_BDCX01000006.1"/>
</dbReference>
<evidence type="ECO:0000313" key="1">
    <source>
        <dbReference type="EMBL" id="GAT67063.1"/>
    </source>
</evidence>
<evidence type="ECO:0000313" key="2">
    <source>
        <dbReference type="Proteomes" id="UP000077701"/>
    </source>
</evidence>
<keyword evidence="2" id="KW-1185">Reference proteome</keyword>
<dbReference type="AlphaFoldDB" id="A0A161MB24"/>
<name>A0A161MB24_9ACTN</name>
<sequence length="182" mass="19797">MRKHTITVLWEEIPDDADDLALVGGGFRVYLCLCGKPLGDRTAAELHAMETDQCTTCLGSGTEQVVPDYAQPCTSCAGSGRRRAQLQWQLAYAEAETVITVDVVRALIALLPGPFRLSQVADAVRDALGLPVGRLPVGPRVRDVLRSLEAAGELVLVSAPDELLRGTTVVLYRDPYWEHARD</sequence>